<dbReference type="Pfam" id="PF01455">
    <property type="entry name" value="HupF_HypC"/>
    <property type="match status" value="1"/>
</dbReference>
<organism evidence="2 3">
    <name type="scientific">Azospirillum brasilense</name>
    <dbReference type="NCBI Taxonomy" id="192"/>
    <lineage>
        <taxon>Bacteria</taxon>
        <taxon>Pseudomonadati</taxon>
        <taxon>Pseudomonadota</taxon>
        <taxon>Alphaproteobacteria</taxon>
        <taxon>Rhodospirillales</taxon>
        <taxon>Azospirillaceae</taxon>
        <taxon>Azospirillum</taxon>
    </lineage>
</organism>
<dbReference type="PANTHER" id="PTHR35177:SF2">
    <property type="entry name" value="HYDROGENASE MATURATION FACTOR HYBG"/>
    <property type="match status" value="1"/>
</dbReference>
<accession>A0A560BC31</accession>
<protein>
    <submittedName>
        <fullName evidence="2">Hydrogenase expression/formation protein HypC</fullName>
    </submittedName>
</protein>
<dbReference type="AlphaFoldDB" id="A0A560BC31"/>
<evidence type="ECO:0000313" key="2">
    <source>
        <dbReference type="EMBL" id="TWA70039.1"/>
    </source>
</evidence>
<dbReference type="SUPFAM" id="SSF159127">
    <property type="entry name" value="HupF/HypC-like"/>
    <property type="match status" value="1"/>
</dbReference>
<comment type="similarity">
    <text evidence="1">Belongs to the HupF/HypC family.</text>
</comment>
<evidence type="ECO:0000313" key="3">
    <source>
        <dbReference type="Proteomes" id="UP000316083"/>
    </source>
</evidence>
<reference evidence="2 3" key="1">
    <citation type="submission" date="2019-06" db="EMBL/GenBank/DDBJ databases">
        <title>Genomic Encyclopedia of Type Strains, Phase IV (KMG-V): Genome sequencing to study the core and pangenomes of soil and plant-associated prokaryotes.</title>
        <authorList>
            <person name="Whitman W."/>
        </authorList>
    </citation>
    <scope>NUCLEOTIDE SEQUENCE [LARGE SCALE GENOMIC DNA]</scope>
    <source>
        <strain evidence="2 3">BR 11796</strain>
    </source>
</reference>
<dbReference type="EMBL" id="VITF01000004">
    <property type="protein sequence ID" value="TWA70039.1"/>
    <property type="molecule type" value="Genomic_DNA"/>
</dbReference>
<dbReference type="PRINTS" id="PR00445">
    <property type="entry name" value="HUPFHYPC"/>
</dbReference>
<evidence type="ECO:0000256" key="1">
    <source>
        <dbReference type="ARBA" id="ARBA00006018"/>
    </source>
</evidence>
<gene>
    <name evidence="2" type="ORF">FBZ82_104199</name>
</gene>
<sequence>MCLAIPARVVEVLNGNFAIVEQGGVKTTISLSMVVGVSEGDYVAAHVGFAIEKLDAIEAKSLLALLTELTVTLPPP</sequence>
<dbReference type="PANTHER" id="PTHR35177">
    <property type="entry name" value="HYDROGENASE MATURATION FACTOR HYBG"/>
    <property type="match status" value="1"/>
</dbReference>
<proteinExistence type="inferred from homology"/>
<dbReference type="NCBIfam" id="TIGR00074">
    <property type="entry name" value="hypC_hupF"/>
    <property type="match status" value="1"/>
</dbReference>
<dbReference type="PROSITE" id="PS01097">
    <property type="entry name" value="HUPF_HYPC"/>
    <property type="match status" value="1"/>
</dbReference>
<comment type="caution">
    <text evidence="2">The sequence shown here is derived from an EMBL/GenBank/DDBJ whole genome shotgun (WGS) entry which is preliminary data.</text>
</comment>
<dbReference type="InterPro" id="IPR019812">
    <property type="entry name" value="Hydgase_assmbl_chp_CS"/>
</dbReference>
<dbReference type="InterPro" id="IPR001109">
    <property type="entry name" value="Hydrogenase_HupF/HypC"/>
</dbReference>
<dbReference type="GO" id="GO:0051604">
    <property type="term" value="P:protein maturation"/>
    <property type="evidence" value="ECO:0007669"/>
    <property type="project" value="TreeGrafter"/>
</dbReference>
<name>A0A560BC31_AZOBR</name>
<dbReference type="Proteomes" id="UP000316083">
    <property type="component" value="Unassembled WGS sequence"/>
</dbReference>
<dbReference type="GO" id="GO:0005506">
    <property type="term" value="F:iron ion binding"/>
    <property type="evidence" value="ECO:0007669"/>
    <property type="project" value="TreeGrafter"/>
</dbReference>
<dbReference type="Gene3D" id="2.30.30.140">
    <property type="match status" value="1"/>
</dbReference>
<dbReference type="GO" id="GO:1902670">
    <property type="term" value="F:carbon dioxide binding"/>
    <property type="evidence" value="ECO:0007669"/>
    <property type="project" value="TreeGrafter"/>
</dbReference>
<dbReference type="RefSeq" id="WP_145675440.1">
    <property type="nucleotide sequence ID" value="NZ_VITF01000004.1"/>
</dbReference>